<protein>
    <submittedName>
        <fullName evidence="3">Cell division cycle protein 16 like protein</fullName>
    </submittedName>
</protein>
<evidence type="ECO:0000256" key="1">
    <source>
        <dbReference type="ARBA" id="ARBA00008315"/>
    </source>
</evidence>
<feature type="compositionally biased region" description="Basic and acidic residues" evidence="2">
    <location>
        <begin position="85"/>
        <end position="108"/>
    </location>
</feature>
<organism evidence="3 4">
    <name type="scientific">Myotis davidii</name>
    <name type="common">David's myotis</name>
    <dbReference type="NCBI Taxonomy" id="225400"/>
    <lineage>
        <taxon>Eukaryota</taxon>
        <taxon>Metazoa</taxon>
        <taxon>Chordata</taxon>
        <taxon>Craniata</taxon>
        <taxon>Vertebrata</taxon>
        <taxon>Euteleostomi</taxon>
        <taxon>Mammalia</taxon>
        <taxon>Eutheria</taxon>
        <taxon>Laurasiatheria</taxon>
        <taxon>Chiroptera</taxon>
        <taxon>Yangochiroptera</taxon>
        <taxon>Vespertilionidae</taxon>
        <taxon>Myotis</taxon>
    </lineage>
</organism>
<name>L5LIJ6_MYODS</name>
<comment type="similarity">
    <text evidence="1">Belongs to the CFAP97 family.</text>
</comment>
<dbReference type="InterPro" id="IPR038792">
    <property type="entry name" value="CFAP97D1/2"/>
</dbReference>
<proteinExistence type="inferred from homology"/>
<dbReference type="InterPro" id="IPR011990">
    <property type="entry name" value="TPR-like_helical_dom_sf"/>
</dbReference>
<evidence type="ECO:0000313" key="3">
    <source>
        <dbReference type="EMBL" id="ELK26012.1"/>
    </source>
</evidence>
<dbReference type="AlphaFoldDB" id="L5LIJ6"/>
<evidence type="ECO:0000256" key="2">
    <source>
        <dbReference type="SAM" id="MobiDB-lite"/>
    </source>
</evidence>
<keyword evidence="4" id="KW-1185">Reference proteome</keyword>
<keyword evidence="3" id="KW-0131">Cell cycle</keyword>
<dbReference type="Pfam" id="PF13879">
    <property type="entry name" value="Hmw_CFAP97"/>
    <property type="match status" value="1"/>
</dbReference>
<dbReference type="Pfam" id="PF12895">
    <property type="entry name" value="ANAPC3"/>
    <property type="match status" value="1"/>
</dbReference>
<dbReference type="Gene3D" id="1.25.40.10">
    <property type="entry name" value="Tetratricopeptide repeat domain"/>
    <property type="match status" value="2"/>
</dbReference>
<reference evidence="4" key="1">
    <citation type="journal article" date="2013" name="Science">
        <title>Comparative analysis of bat genomes provides insight into the evolution of flight and immunity.</title>
        <authorList>
            <person name="Zhang G."/>
            <person name="Cowled C."/>
            <person name="Shi Z."/>
            <person name="Huang Z."/>
            <person name="Bishop-Lilly K.A."/>
            <person name="Fang X."/>
            <person name="Wynne J.W."/>
            <person name="Xiong Z."/>
            <person name="Baker M.L."/>
            <person name="Zhao W."/>
            <person name="Tachedjian M."/>
            <person name="Zhu Y."/>
            <person name="Zhou P."/>
            <person name="Jiang X."/>
            <person name="Ng J."/>
            <person name="Yang L."/>
            <person name="Wu L."/>
            <person name="Xiao J."/>
            <person name="Feng Y."/>
            <person name="Chen Y."/>
            <person name="Sun X."/>
            <person name="Zhang Y."/>
            <person name="Marsh G.A."/>
            <person name="Crameri G."/>
            <person name="Broder C.C."/>
            <person name="Frey K.G."/>
            <person name="Wang L.F."/>
            <person name="Wang J."/>
        </authorList>
    </citation>
    <scope>NUCLEOTIDE SEQUENCE [LARGE SCALE GENOMIC DNA]</scope>
</reference>
<dbReference type="EMBL" id="KB111318">
    <property type="protein sequence ID" value="ELK26012.1"/>
    <property type="molecule type" value="Genomic_DNA"/>
</dbReference>
<dbReference type="Proteomes" id="UP000010556">
    <property type="component" value="Unassembled WGS sequence"/>
</dbReference>
<evidence type="ECO:0000313" key="4">
    <source>
        <dbReference type="Proteomes" id="UP000010556"/>
    </source>
</evidence>
<keyword evidence="3" id="KW-0132">Cell division</keyword>
<dbReference type="InterPro" id="IPR029488">
    <property type="entry name" value="Hmw/CFAP97"/>
</dbReference>
<sequence length="609" mass="70502">MHRAPRLTLPSRSEYLQSTWEKAYQDHRKKVRDAQPLVDTRAPLFLSHFHLNLKKLKLEEERLSVIDRDNRLLLEKVACIMRTRGQTDSRDDYTHRRGKREQKLRSSKESNMPQRENKISLGRITNSEPSYGAKKWQEDWARTEKYWHALEKYPGSGQTGKGKEEPQDIYWLAQCLYLTAQYHRAAHALRSRKLDKLYESCRYLAARCHYAAKEHQQALDILDMEEPINKRLFEKYLKDESGLKDTPNDWEMSQSSIKSSICLLRGKIYDALDNRTLATYSYKEALKLDVYCFEAFDLLTSHHMLTAQEGLETQYNKPSETIIPESVDGLQENLDVVVSLAERHYYNCDFKMCYKLTSVVMEKDPFHANCLPVHIGTLVELNKANATTLEKTYGPAWIAYGHSFAVESEHDQAMAAYFTAAQLMKGIKLNQLQNTDSDVDLVVPLEVIKGDHEFTDYMIRSSESHCSLQIKVLAKIYAFVQDGTEIDIFSSKPMLLTSKTLEKIRPVLNYCCMVSGSEQKFLLGLGRSQIYTWDGRQSDCWVKQDLKTELPWDTLLAVEIVHELKGEGKAQWKISAIHILDVLVLNGSDVREQHFNQWIQLAEKFVNCF</sequence>
<dbReference type="GO" id="GO:0051301">
    <property type="term" value="P:cell division"/>
    <property type="evidence" value="ECO:0007669"/>
    <property type="project" value="UniProtKB-KW"/>
</dbReference>
<accession>L5LIJ6</accession>
<dbReference type="PANTHER" id="PTHR33768">
    <property type="entry name" value="MIP11318P"/>
    <property type="match status" value="1"/>
</dbReference>
<dbReference type="PANTHER" id="PTHR33768:SF7">
    <property type="entry name" value="CFAP97 DOMAIN CONTAINING 2"/>
    <property type="match status" value="1"/>
</dbReference>
<feature type="region of interest" description="Disordered" evidence="2">
    <location>
        <begin position="85"/>
        <end position="125"/>
    </location>
</feature>
<gene>
    <name evidence="3" type="ORF">MDA_GLEAN10006824</name>
</gene>